<dbReference type="EMBL" id="PEDL01000003">
    <property type="protein sequence ID" value="PHV71405.1"/>
    <property type="molecule type" value="Genomic_DNA"/>
</dbReference>
<evidence type="ECO:0000313" key="2">
    <source>
        <dbReference type="Proteomes" id="UP000224460"/>
    </source>
</evidence>
<accession>A0AC61DEP6</accession>
<dbReference type="Proteomes" id="UP000224460">
    <property type="component" value="Unassembled WGS sequence"/>
</dbReference>
<sequence length="186" mass="19907">MLLKLFFSFIQVGLFSVGGGYAAIPLIQDQIVNTLQLMTLAEFTDLITIAEMTPGPISINSATFVGTRIAGIPGAIICTLGCILPAFIICLTLAFFYYKYRQFSGVQKVLAALRPAVVALIASAGMAILLLALFNGGLSDISSSNFRGIECLLFVTGLYCLRRFKVNAIAIIFGSGVIGTLLYTFI</sequence>
<evidence type="ECO:0000313" key="1">
    <source>
        <dbReference type="EMBL" id="PHV71405.1"/>
    </source>
</evidence>
<protein>
    <submittedName>
        <fullName evidence="1">Chromate transporter</fullName>
    </submittedName>
</protein>
<organism evidence="1 2">
    <name type="scientific">Sporanaerobium hydrogeniformans</name>
    <dbReference type="NCBI Taxonomy" id="3072179"/>
    <lineage>
        <taxon>Bacteria</taxon>
        <taxon>Bacillati</taxon>
        <taxon>Bacillota</taxon>
        <taxon>Clostridia</taxon>
        <taxon>Lachnospirales</taxon>
        <taxon>Lachnospiraceae</taxon>
        <taxon>Sporanaerobium</taxon>
    </lineage>
</organism>
<comment type="caution">
    <text evidence="1">The sequence shown here is derived from an EMBL/GenBank/DDBJ whole genome shotgun (WGS) entry which is preliminary data.</text>
</comment>
<reference evidence="1" key="1">
    <citation type="submission" date="2017-10" db="EMBL/GenBank/DDBJ databases">
        <title>Genome sequence of cellulolytic Lachnospiraceae bacterium XHS1971 isolated from hotspring sediment.</title>
        <authorList>
            <person name="Vasudevan G."/>
            <person name="Joshi A.J."/>
            <person name="Hivarkar S."/>
            <person name="Lanjekar V.B."/>
            <person name="Dhakephalkar P.K."/>
            <person name="Dagar S."/>
        </authorList>
    </citation>
    <scope>NUCLEOTIDE SEQUENCE</scope>
    <source>
        <strain evidence="1">XHS1971</strain>
    </source>
</reference>
<keyword evidence="2" id="KW-1185">Reference proteome</keyword>
<proteinExistence type="predicted"/>
<name>A0AC61DEP6_9FIRM</name>
<gene>
    <name evidence="1" type="ORF">CS063_04985</name>
</gene>